<dbReference type="FunFam" id="3.40.50.720:FF:000244">
    <property type="entry name" value="quinone oxidoreductase"/>
    <property type="match status" value="1"/>
</dbReference>
<dbReference type="Pfam" id="PF00107">
    <property type="entry name" value="ADH_zinc_N"/>
    <property type="match status" value="1"/>
</dbReference>
<dbReference type="InterPro" id="IPR051603">
    <property type="entry name" value="Zinc-ADH_QOR/CCCR"/>
</dbReference>
<dbReference type="InterPro" id="IPR036291">
    <property type="entry name" value="NAD(P)-bd_dom_sf"/>
</dbReference>
<dbReference type="EnsemblBacteria" id="ABF40369">
    <property type="protein sequence ID" value="ABF40369"/>
    <property type="gene ID" value="Acid345_1367"/>
</dbReference>
<dbReference type="HOGENOM" id="CLU_026673_3_1_0"/>
<dbReference type="Pfam" id="PF08240">
    <property type="entry name" value="ADH_N"/>
    <property type="match status" value="1"/>
</dbReference>
<dbReference type="eggNOG" id="COG0604">
    <property type="taxonomic scope" value="Bacteria"/>
</dbReference>
<dbReference type="SUPFAM" id="SSF50129">
    <property type="entry name" value="GroES-like"/>
    <property type="match status" value="1"/>
</dbReference>
<sequence>MKAIRVHEFGGPEVLKLEEVPEPKPGAHEVVVQIKAAGVNPVETYQRSGKYPSLPKLPWTPGNDGAGIVHSVGGDVKSVKAGDRVYLAGSSTGTYAEYSLSSESQVHLLPKNVSFAQGAAVGIPYGTAYRGLFQRAKSLPNEIVFINGASGAVGLAAVQLARAYGCLVIGTAGSDKGLSLVQEHGAHYAFNHSAEDLAQRVANICNLRGKQGPDVILEMLANKNLAKDMQMLGRHGRIVVIGNRGSIEVNPRDIMAKDGAILGMSLPTASDVEKSAIYSAIGSALEIGVAKPVVSKEYPLADAAKAQVDVIESSSHGKLVLVP</sequence>
<evidence type="ECO:0000259" key="2">
    <source>
        <dbReference type="SMART" id="SM00829"/>
    </source>
</evidence>
<dbReference type="EMBL" id="CP000360">
    <property type="protein sequence ID" value="ABF40369.1"/>
    <property type="molecule type" value="Genomic_DNA"/>
</dbReference>
<dbReference type="InterPro" id="IPR013149">
    <property type="entry name" value="ADH-like_C"/>
</dbReference>
<dbReference type="AlphaFoldDB" id="Q1IRY1"/>
<evidence type="ECO:0000313" key="4">
    <source>
        <dbReference type="Proteomes" id="UP000002432"/>
    </source>
</evidence>
<dbReference type="GO" id="GO:0003960">
    <property type="term" value="F:quinone reductase (NADPH) activity"/>
    <property type="evidence" value="ECO:0007669"/>
    <property type="project" value="TreeGrafter"/>
</dbReference>
<dbReference type="SMART" id="SM00829">
    <property type="entry name" value="PKS_ER"/>
    <property type="match status" value="1"/>
</dbReference>
<dbReference type="RefSeq" id="WP_011522171.1">
    <property type="nucleotide sequence ID" value="NC_008009.1"/>
</dbReference>
<feature type="domain" description="Enoyl reductase (ER)" evidence="2">
    <location>
        <begin position="10"/>
        <end position="321"/>
    </location>
</feature>
<name>Q1IRY1_KORVE</name>
<dbReference type="GO" id="GO:0070402">
    <property type="term" value="F:NADPH binding"/>
    <property type="evidence" value="ECO:0007669"/>
    <property type="project" value="TreeGrafter"/>
</dbReference>
<organism evidence="3 4">
    <name type="scientific">Koribacter versatilis (strain Ellin345)</name>
    <dbReference type="NCBI Taxonomy" id="204669"/>
    <lineage>
        <taxon>Bacteria</taxon>
        <taxon>Pseudomonadati</taxon>
        <taxon>Acidobacteriota</taxon>
        <taxon>Terriglobia</taxon>
        <taxon>Terriglobales</taxon>
        <taxon>Candidatus Korobacteraceae</taxon>
        <taxon>Candidatus Korobacter</taxon>
    </lineage>
</organism>
<dbReference type="InterPro" id="IPR013154">
    <property type="entry name" value="ADH-like_N"/>
</dbReference>
<dbReference type="PANTHER" id="PTHR44154:SF1">
    <property type="entry name" value="QUINONE OXIDOREDUCTASE"/>
    <property type="match status" value="1"/>
</dbReference>
<dbReference type="Gene3D" id="3.90.180.10">
    <property type="entry name" value="Medium-chain alcohol dehydrogenases, catalytic domain"/>
    <property type="match status" value="1"/>
</dbReference>
<evidence type="ECO:0000313" key="3">
    <source>
        <dbReference type="EMBL" id="ABF40369.1"/>
    </source>
</evidence>
<dbReference type="GO" id="GO:0003730">
    <property type="term" value="F:mRNA 3'-UTR binding"/>
    <property type="evidence" value="ECO:0007669"/>
    <property type="project" value="TreeGrafter"/>
</dbReference>
<protein>
    <submittedName>
        <fullName evidence="3">Alcohol dehydrogenase, zinc-binding protein</fullName>
    </submittedName>
</protein>
<dbReference type="SUPFAM" id="SSF51735">
    <property type="entry name" value="NAD(P)-binding Rossmann-fold domains"/>
    <property type="match status" value="1"/>
</dbReference>
<dbReference type="InterPro" id="IPR020843">
    <property type="entry name" value="ER"/>
</dbReference>
<dbReference type="KEGG" id="aba:Acid345_1367"/>
<dbReference type="CDD" id="cd08253">
    <property type="entry name" value="zeta_crystallin"/>
    <property type="match status" value="1"/>
</dbReference>
<dbReference type="Proteomes" id="UP000002432">
    <property type="component" value="Chromosome"/>
</dbReference>
<proteinExistence type="predicted"/>
<keyword evidence="1" id="KW-0521">NADP</keyword>
<dbReference type="Gene3D" id="3.40.50.720">
    <property type="entry name" value="NAD(P)-binding Rossmann-like Domain"/>
    <property type="match status" value="1"/>
</dbReference>
<dbReference type="STRING" id="204669.Acid345_1367"/>
<dbReference type="InterPro" id="IPR011032">
    <property type="entry name" value="GroES-like_sf"/>
</dbReference>
<dbReference type="GO" id="GO:0005829">
    <property type="term" value="C:cytosol"/>
    <property type="evidence" value="ECO:0007669"/>
    <property type="project" value="TreeGrafter"/>
</dbReference>
<accession>Q1IRY1</accession>
<dbReference type="OrthoDB" id="9792162at2"/>
<dbReference type="PANTHER" id="PTHR44154">
    <property type="entry name" value="QUINONE OXIDOREDUCTASE"/>
    <property type="match status" value="1"/>
</dbReference>
<reference evidence="3 4" key="1">
    <citation type="journal article" date="2009" name="Appl. Environ. Microbiol.">
        <title>Three genomes from the phylum Acidobacteria provide insight into the lifestyles of these microorganisms in soils.</title>
        <authorList>
            <person name="Ward N.L."/>
            <person name="Challacombe J.F."/>
            <person name="Janssen P.H."/>
            <person name="Henrissat B."/>
            <person name="Coutinho P.M."/>
            <person name="Wu M."/>
            <person name="Xie G."/>
            <person name="Haft D.H."/>
            <person name="Sait M."/>
            <person name="Badger J."/>
            <person name="Barabote R.D."/>
            <person name="Bradley B."/>
            <person name="Brettin T.S."/>
            <person name="Brinkac L.M."/>
            <person name="Bruce D."/>
            <person name="Creasy T."/>
            <person name="Daugherty S.C."/>
            <person name="Davidsen T.M."/>
            <person name="DeBoy R.T."/>
            <person name="Detter J.C."/>
            <person name="Dodson R.J."/>
            <person name="Durkin A.S."/>
            <person name="Ganapathy A."/>
            <person name="Gwinn-Giglio M."/>
            <person name="Han C.S."/>
            <person name="Khouri H."/>
            <person name="Kiss H."/>
            <person name="Kothari S.P."/>
            <person name="Madupu R."/>
            <person name="Nelson K.E."/>
            <person name="Nelson W.C."/>
            <person name="Paulsen I."/>
            <person name="Penn K."/>
            <person name="Ren Q."/>
            <person name="Rosovitz M.J."/>
            <person name="Selengut J.D."/>
            <person name="Shrivastava S."/>
            <person name="Sullivan S.A."/>
            <person name="Tapia R."/>
            <person name="Thompson L.S."/>
            <person name="Watkins K.L."/>
            <person name="Yang Q."/>
            <person name="Yu C."/>
            <person name="Zafar N."/>
            <person name="Zhou L."/>
            <person name="Kuske C.R."/>
        </authorList>
    </citation>
    <scope>NUCLEOTIDE SEQUENCE [LARGE SCALE GENOMIC DNA]</scope>
    <source>
        <strain evidence="3 4">Ellin345</strain>
    </source>
</reference>
<evidence type="ECO:0000256" key="1">
    <source>
        <dbReference type="ARBA" id="ARBA00022857"/>
    </source>
</evidence>
<gene>
    <name evidence="3" type="ordered locus">Acid345_1367</name>
</gene>
<keyword evidence="4" id="KW-1185">Reference proteome</keyword>